<dbReference type="PIRSF" id="PIRSF036427">
    <property type="entry name" value="Precrrn-2_mtase"/>
    <property type="match status" value="1"/>
</dbReference>
<evidence type="ECO:0000256" key="6">
    <source>
        <dbReference type="PIRNR" id="PIRNR036427"/>
    </source>
</evidence>
<sequence>MTRTLIGIGVGPGDPDLVTLGAIKAIEKADLALLPLSKEGGNSVAGGIVKEHVDRDWVSLVFPMKGREDERDETILTQLEEIRPLWEKAETVILPVIGDSTLYATVAWLYEQWKKLDPDMELKLIPGISAHGLAASRTGRFLAMGEERLSILPGTASFSDLQESLRHTDCAAIYKPSALGEELQRLVESTGPWDEMVRIVKAGLPEEEISIGQDALSPCENYLSILLLRRKGSEATSL</sequence>
<dbReference type="Gene3D" id="3.30.950.10">
    <property type="entry name" value="Methyltransferase, Cobalt-precorrin-4 Transmethylase, Domain 2"/>
    <property type="match status" value="1"/>
</dbReference>
<dbReference type="InterPro" id="IPR035996">
    <property type="entry name" value="4pyrrol_Methylase_sf"/>
</dbReference>
<gene>
    <name evidence="8" type="ORF">L2W38_00260</name>
</gene>
<dbReference type="PANTHER" id="PTHR43467:SF2">
    <property type="entry name" value="COBALT-PRECORRIN-2 C(20)-METHYLTRANSFERASE"/>
    <property type="match status" value="1"/>
</dbReference>
<evidence type="ECO:0000256" key="3">
    <source>
        <dbReference type="ARBA" id="ARBA00022603"/>
    </source>
</evidence>
<comment type="similarity">
    <text evidence="6">Belongs to the precorrin methyltransferase family.</text>
</comment>
<keyword evidence="9" id="KW-1185">Reference proteome</keyword>
<comment type="caution">
    <text evidence="8">The sequence shown here is derived from an EMBL/GenBank/DDBJ whole genome shotgun (WGS) entry which is preliminary data.</text>
</comment>
<evidence type="ECO:0000313" key="9">
    <source>
        <dbReference type="Proteomes" id="UP001200430"/>
    </source>
</evidence>
<evidence type="ECO:0000313" key="8">
    <source>
        <dbReference type="EMBL" id="MCF4141252.1"/>
    </source>
</evidence>
<dbReference type="InterPro" id="IPR012382">
    <property type="entry name" value="CobI/CbiL"/>
</dbReference>
<feature type="domain" description="Tetrapyrrole methylase" evidence="7">
    <location>
        <begin position="4"/>
        <end position="210"/>
    </location>
</feature>
<evidence type="ECO:0000256" key="5">
    <source>
        <dbReference type="ARBA" id="ARBA00022691"/>
    </source>
</evidence>
<keyword evidence="2" id="KW-0169">Cobalamin biosynthesis</keyword>
<dbReference type="EMBL" id="JAKGUD010000001">
    <property type="protein sequence ID" value="MCF4141252.1"/>
    <property type="molecule type" value="Genomic_DNA"/>
</dbReference>
<keyword evidence="3" id="KW-0489">Methyltransferase</keyword>
<dbReference type="Gene3D" id="3.40.1010.10">
    <property type="entry name" value="Cobalt-precorrin-4 Transmethylase, Domain 1"/>
    <property type="match status" value="1"/>
</dbReference>
<dbReference type="PANTHER" id="PTHR43467">
    <property type="entry name" value="COBALT-PRECORRIN-2 C(20)-METHYLTRANSFERASE"/>
    <property type="match status" value="1"/>
</dbReference>
<evidence type="ECO:0000256" key="4">
    <source>
        <dbReference type="ARBA" id="ARBA00022679"/>
    </source>
</evidence>
<name>A0ABS9EJ76_9BACT</name>
<evidence type="ECO:0000256" key="1">
    <source>
        <dbReference type="ARBA" id="ARBA00004953"/>
    </source>
</evidence>
<reference evidence="8 9" key="1">
    <citation type="submission" date="2022-01" db="EMBL/GenBank/DDBJ databases">
        <title>Dethiosulfovibrio faecalis sp. nov., a novel proteolytic, non-sulfur-reducing bacterium isolated from a marine aquaculture solid waste bioreactor.</title>
        <authorList>
            <person name="Grabowski S."/>
            <person name="Apolinario E."/>
            <person name="Schneider N."/>
            <person name="Marshall C.W."/>
            <person name="Sowers K.R."/>
        </authorList>
    </citation>
    <scope>NUCLEOTIDE SEQUENCE [LARGE SCALE GENOMIC DNA]</scope>
    <source>
        <strain evidence="8 9">DSM 12537</strain>
    </source>
</reference>
<proteinExistence type="inferred from homology"/>
<dbReference type="RefSeq" id="WP_236097583.1">
    <property type="nucleotide sequence ID" value="NZ_JAKGUD010000001.1"/>
</dbReference>
<evidence type="ECO:0000256" key="2">
    <source>
        <dbReference type="ARBA" id="ARBA00022573"/>
    </source>
</evidence>
<protein>
    <submittedName>
        <fullName evidence="8">Precorrin-2 C(20)-methyltransferase</fullName>
    </submittedName>
</protein>
<dbReference type="InterPro" id="IPR014776">
    <property type="entry name" value="4pyrrole_Mease_sub2"/>
</dbReference>
<comment type="pathway">
    <text evidence="1">Cofactor biosynthesis; adenosylcobalamin biosynthesis.</text>
</comment>
<dbReference type="SUPFAM" id="SSF53790">
    <property type="entry name" value="Tetrapyrrole methylase"/>
    <property type="match status" value="1"/>
</dbReference>
<evidence type="ECO:0000259" key="7">
    <source>
        <dbReference type="Pfam" id="PF00590"/>
    </source>
</evidence>
<dbReference type="Proteomes" id="UP001200430">
    <property type="component" value="Unassembled WGS sequence"/>
</dbReference>
<dbReference type="Pfam" id="PF00590">
    <property type="entry name" value="TP_methylase"/>
    <property type="match status" value="1"/>
</dbReference>
<accession>A0ABS9EJ76</accession>
<keyword evidence="5" id="KW-0949">S-adenosyl-L-methionine</keyword>
<organism evidence="8 9">
    <name type="scientific">Dethiosulfovibrio marinus</name>
    <dbReference type="NCBI Taxonomy" id="133532"/>
    <lineage>
        <taxon>Bacteria</taxon>
        <taxon>Thermotogati</taxon>
        <taxon>Synergistota</taxon>
        <taxon>Synergistia</taxon>
        <taxon>Synergistales</taxon>
        <taxon>Dethiosulfovibrionaceae</taxon>
        <taxon>Dethiosulfovibrio</taxon>
    </lineage>
</organism>
<keyword evidence="4" id="KW-0808">Transferase</keyword>
<dbReference type="InterPro" id="IPR014777">
    <property type="entry name" value="4pyrrole_Mease_sub1"/>
</dbReference>
<dbReference type="CDD" id="cd11645">
    <property type="entry name" value="Precorrin_2_C20_MT"/>
    <property type="match status" value="1"/>
</dbReference>
<dbReference type="InterPro" id="IPR000878">
    <property type="entry name" value="4pyrrol_Mease"/>
</dbReference>